<gene>
    <name evidence="10" type="ORF">K505DRAFT_316178</name>
</gene>
<keyword evidence="4" id="KW-0325">Glycoprotein</keyword>
<evidence type="ECO:0000313" key="11">
    <source>
        <dbReference type="Proteomes" id="UP000799757"/>
    </source>
</evidence>
<comment type="cofactor">
    <cofactor evidence="6">
        <name>Ca(2+)</name>
        <dbReference type="ChEBI" id="CHEBI:29108"/>
    </cofactor>
</comment>
<feature type="active site" description="Proton donor" evidence="5">
    <location>
        <position position="455"/>
    </location>
</feature>
<dbReference type="Proteomes" id="UP000799757">
    <property type="component" value="Unassembled WGS sequence"/>
</dbReference>
<feature type="compositionally biased region" description="Low complexity" evidence="8">
    <location>
        <begin position="854"/>
        <end position="865"/>
    </location>
</feature>
<feature type="active site" description="Proton donor" evidence="5">
    <location>
        <position position="163"/>
    </location>
</feature>
<reference evidence="10" key="1">
    <citation type="journal article" date="2020" name="Stud. Mycol.">
        <title>101 Dothideomycetes genomes: a test case for predicting lifestyles and emergence of pathogens.</title>
        <authorList>
            <person name="Haridas S."/>
            <person name="Albert R."/>
            <person name="Binder M."/>
            <person name="Bloem J."/>
            <person name="Labutti K."/>
            <person name="Salamov A."/>
            <person name="Andreopoulos B."/>
            <person name="Baker S."/>
            <person name="Barry K."/>
            <person name="Bills G."/>
            <person name="Bluhm B."/>
            <person name="Cannon C."/>
            <person name="Castanera R."/>
            <person name="Culley D."/>
            <person name="Daum C."/>
            <person name="Ezra D."/>
            <person name="Gonzalez J."/>
            <person name="Henrissat B."/>
            <person name="Kuo A."/>
            <person name="Liang C."/>
            <person name="Lipzen A."/>
            <person name="Lutzoni F."/>
            <person name="Magnuson J."/>
            <person name="Mondo S."/>
            <person name="Nolan M."/>
            <person name="Ohm R."/>
            <person name="Pangilinan J."/>
            <person name="Park H.-J."/>
            <person name="Ramirez L."/>
            <person name="Alfaro M."/>
            <person name="Sun H."/>
            <person name="Tritt A."/>
            <person name="Yoshinaga Y."/>
            <person name="Zwiers L.-H."/>
            <person name="Turgeon B."/>
            <person name="Goodwin S."/>
            <person name="Spatafora J."/>
            <person name="Crous P."/>
            <person name="Grigoriev I."/>
        </authorList>
    </citation>
    <scope>NUCLEOTIDE SEQUENCE</scope>
    <source>
        <strain evidence="10">CBS 109.77</strain>
    </source>
</reference>
<dbReference type="PANTHER" id="PTHR45679">
    <property type="entry name" value="ER DEGRADATION-ENHANCING ALPHA-MANNOSIDASE-LIKE PROTEIN 2"/>
    <property type="match status" value="1"/>
</dbReference>
<dbReference type="GO" id="GO:0005509">
    <property type="term" value="F:calcium ion binding"/>
    <property type="evidence" value="ECO:0007669"/>
    <property type="project" value="InterPro"/>
</dbReference>
<feature type="active site" evidence="5">
    <location>
        <position position="344"/>
    </location>
</feature>
<keyword evidence="7" id="KW-0326">Glycosidase</keyword>
<feature type="chain" id="PRO_5025689238" description="alpha-1,2-Mannosidase" evidence="9">
    <location>
        <begin position="33"/>
        <end position="1051"/>
    </location>
</feature>
<feature type="active site" evidence="5">
    <location>
        <position position="476"/>
    </location>
</feature>
<dbReference type="InterPro" id="IPR001382">
    <property type="entry name" value="Glyco_hydro_47"/>
</dbReference>
<accession>A0A6A6WUT9</accession>
<comment type="similarity">
    <text evidence="2 7">Belongs to the glycosyl hydrolase 47 family.</text>
</comment>
<feature type="region of interest" description="Disordered" evidence="8">
    <location>
        <begin position="881"/>
        <end position="900"/>
    </location>
</feature>
<feature type="binding site" evidence="6">
    <location>
        <position position="562"/>
    </location>
    <ligand>
        <name>Ca(2+)</name>
        <dbReference type="ChEBI" id="CHEBI:29108"/>
    </ligand>
</feature>
<keyword evidence="6" id="KW-0106">Calcium</keyword>
<keyword evidence="6" id="KW-0479">Metal-binding</keyword>
<evidence type="ECO:0000256" key="8">
    <source>
        <dbReference type="SAM" id="MobiDB-lite"/>
    </source>
</evidence>
<dbReference type="OrthoDB" id="8118055at2759"/>
<keyword evidence="11" id="KW-1185">Reference proteome</keyword>
<evidence type="ECO:0000256" key="5">
    <source>
        <dbReference type="PIRSR" id="PIRSR601382-1"/>
    </source>
</evidence>
<evidence type="ECO:0000256" key="4">
    <source>
        <dbReference type="ARBA" id="ARBA00023180"/>
    </source>
</evidence>
<dbReference type="EC" id="3.2.1.-" evidence="7"/>
<dbReference type="UniPathway" id="UPA00378"/>
<evidence type="ECO:0000256" key="7">
    <source>
        <dbReference type="RuleBase" id="RU361193"/>
    </source>
</evidence>
<dbReference type="Gene3D" id="1.50.10.10">
    <property type="match status" value="1"/>
</dbReference>
<evidence type="ECO:0000313" key="10">
    <source>
        <dbReference type="EMBL" id="KAF2787723.1"/>
    </source>
</evidence>
<dbReference type="PRINTS" id="PR00747">
    <property type="entry name" value="GLYHDRLASE47"/>
</dbReference>
<sequence>MQSTRRPLLRRVAPLLLPLLLCFVCWATPARGMTDEAISNLRQETRDIFYHGYDNYMQHAFPEDELRPLTCTPLTRDRQNPAHIEVNDVLGNYSLTLIDSLSTLAILASSPPPAKRGRNKPLDDFQDGIQLLVEYYGDGTEGPSGQGKRARGFDLDSKVQVFETVIRGVGGLLSAHLFAAGDLPIRGYEPRVQKKKGKEGLFWRNGLVYDGQLLRLATDLAERLMPAFYTPTGLPYPRVNLRHGVHFYANSPYNNDPEHGECKKDSNDKGAEITETCSAGAGSLVLEFSTLSRLTGDSRFEVAAKQAFWAVWQRRSTIGLIGAGIDAESGQWVSPYTGIGAGIDSFFEYSLKSHILLSGLPYDVGNPGIDSPDAFLKAWLDAHEGIKRHVYRGATHQHPHYIQVDLYTGAMRAFWIDSLSAYYQGLLTLAGELDEAIETHLLYTALWTRYSAMPERWSTATGNIESGLRWWGGRPEFIESTWYLYRATEDPWYLHVGEMTLRDIKRRCWTKCGWAGLQDVRTGELSDRMESFFLGETVKYLFLLFDPSHPLNTMDSPIVFTTEGHPLIIPKRLRPSKLTRNNVPAPEWQPAPGTCPLPPPPVPFSISATAARPDIFHAASLARLHHMPTIDTLDSPLIEFTADHPSISISDIQSPSNYTYYPWTLPLELIPHNATSSKMAIRTTFDLSFPNLPNTLQNSGLQRVHEGILVNSMSGLRLGMIRESDSMPGKQEMTFDEQFRIYAISNVALGRDEKVYMSRSTIESFNPLDPFFTRTRDAQTFDLVIDAPSLPVTTPSSRALTDLLEDALSENTNLSDFDMETFELDVDPDTLASEPSYLSSLLASLQHLLNPPSPSTTLLSSSSFPINPKQGQDPAQTERIAVPGTLPTGPGSAPLPDAPDPELTYSALNPLSWSSIYIHPTNLCDDRLPIEIPRSYQIIAIPRGGCSFSAKLHNIPAFPPDSASLQLVIIKSTTPSETLPQDEIFNALVQPLLDESQFTPSGLPRPNPIPLIMVRGGDDTIALLKRANGVGVRRRYYFRSQGVRIGNLIVL</sequence>
<evidence type="ECO:0000256" key="9">
    <source>
        <dbReference type="SAM" id="SignalP"/>
    </source>
</evidence>
<proteinExistence type="inferred from homology"/>
<comment type="subcellular location">
    <subcellularLocation>
        <location evidence="1">Endoplasmic reticulum</location>
    </subcellularLocation>
</comment>
<evidence type="ECO:0000256" key="1">
    <source>
        <dbReference type="ARBA" id="ARBA00004240"/>
    </source>
</evidence>
<organism evidence="10 11">
    <name type="scientific">Melanomma pulvis-pyrius CBS 109.77</name>
    <dbReference type="NCBI Taxonomy" id="1314802"/>
    <lineage>
        <taxon>Eukaryota</taxon>
        <taxon>Fungi</taxon>
        <taxon>Dikarya</taxon>
        <taxon>Ascomycota</taxon>
        <taxon>Pezizomycotina</taxon>
        <taxon>Dothideomycetes</taxon>
        <taxon>Pleosporomycetidae</taxon>
        <taxon>Pleosporales</taxon>
        <taxon>Melanommataceae</taxon>
        <taxon>Melanomma</taxon>
    </lineage>
</organism>
<name>A0A6A6WUT9_9PLEO</name>
<dbReference type="GO" id="GO:0004571">
    <property type="term" value="F:mannosyl-oligosaccharide 1,2-alpha-mannosidase activity"/>
    <property type="evidence" value="ECO:0007669"/>
    <property type="project" value="InterPro"/>
</dbReference>
<protein>
    <recommendedName>
        <fullName evidence="7">alpha-1,2-Mannosidase</fullName>
        <ecNumber evidence="7">3.2.1.-</ecNumber>
    </recommendedName>
</protein>
<dbReference type="GO" id="GO:0016020">
    <property type="term" value="C:membrane"/>
    <property type="evidence" value="ECO:0007669"/>
    <property type="project" value="InterPro"/>
</dbReference>
<feature type="region of interest" description="Disordered" evidence="8">
    <location>
        <begin position="854"/>
        <end position="875"/>
    </location>
</feature>
<dbReference type="InterPro" id="IPR036026">
    <property type="entry name" value="Seven-hairpin_glycosidases"/>
</dbReference>
<dbReference type="GO" id="GO:0036503">
    <property type="term" value="P:ERAD pathway"/>
    <property type="evidence" value="ECO:0007669"/>
    <property type="project" value="UniProtKB-ARBA"/>
</dbReference>
<keyword evidence="9" id="KW-0732">Signal</keyword>
<evidence type="ECO:0000256" key="2">
    <source>
        <dbReference type="ARBA" id="ARBA00007658"/>
    </source>
</evidence>
<dbReference type="EMBL" id="MU002286">
    <property type="protein sequence ID" value="KAF2787723.1"/>
    <property type="molecule type" value="Genomic_DNA"/>
</dbReference>
<evidence type="ECO:0000256" key="3">
    <source>
        <dbReference type="ARBA" id="ARBA00022824"/>
    </source>
</evidence>
<feature type="signal peptide" evidence="9">
    <location>
        <begin position="1"/>
        <end position="32"/>
    </location>
</feature>
<dbReference type="PANTHER" id="PTHR45679:SF5">
    <property type="entry name" value="ER DEGRADATION-ENHANCING ALPHA-MANNOSIDASE-LIKE PROTEIN 1"/>
    <property type="match status" value="1"/>
</dbReference>
<dbReference type="GO" id="GO:0044322">
    <property type="term" value="C:endoplasmic reticulum quality control compartment"/>
    <property type="evidence" value="ECO:0007669"/>
    <property type="project" value="GOC"/>
</dbReference>
<dbReference type="Pfam" id="PF01532">
    <property type="entry name" value="Glyco_hydro_47"/>
    <property type="match status" value="1"/>
</dbReference>
<keyword evidence="7 10" id="KW-0378">Hydrolase</keyword>
<dbReference type="SUPFAM" id="SSF48225">
    <property type="entry name" value="Seven-hairpin glycosidases"/>
    <property type="match status" value="1"/>
</dbReference>
<evidence type="ECO:0000256" key="6">
    <source>
        <dbReference type="PIRSR" id="PIRSR601382-2"/>
    </source>
</evidence>
<dbReference type="InterPro" id="IPR012341">
    <property type="entry name" value="6hp_glycosidase-like_sf"/>
</dbReference>
<dbReference type="InterPro" id="IPR044674">
    <property type="entry name" value="EDEM1/2/3"/>
</dbReference>
<dbReference type="GO" id="GO:0005975">
    <property type="term" value="P:carbohydrate metabolic process"/>
    <property type="evidence" value="ECO:0007669"/>
    <property type="project" value="InterPro"/>
</dbReference>
<keyword evidence="3" id="KW-0256">Endoplasmic reticulum</keyword>
<dbReference type="AlphaFoldDB" id="A0A6A6WUT9"/>
<dbReference type="GO" id="GO:1904380">
    <property type="term" value="P:endoplasmic reticulum mannose trimming"/>
    <property type="evidence" value="ECO:0007669"/>
    <property type="project" value="InterPro"/>
</dbReference>